<dbReference type="AlphaFoldDB" id="A0A194AJW7"/>
<evidence type="ECO:0000256" key="1">
    <source>
        <dbReference type="PROSITE-ProRule" id="PRU00182"/>
    </source>
</evidence>
<dbReference type="STRING" id="1592317.DPF_1739"/>
<dbReference type="PANTHER" id="PTHR21262:SF31">
    <property type="entry name" value="GTP PYROPHOSPHOKINASE"/>
    <property type="match status" value="1"/>
</dbReference>
<dbReference type="SMART" id="SM00954">
    <property type="entry name" value="RelA_SpoT"/>
    <property type="match status" value="1"/>
</dbReference>
<dbReference type="GO" id="GO:0003723">
    <property type="term" value="F:RNA binding"/>
    <property type="evidence" value="ECO:0007669"/>
    <property type="project" value="UniProtKB-KW"/>
</dbReference>
<dbReference type="OrthoDB" id="9805041at2"/>
<dbReference type="SUPFAM" id="SSF109604">
    <property type="entry name" value="HD-domain/PDEase-like"/>
    <property type="match status" value="1"/>
</dbReference>
<dbReference type="SUPFAM" id="SSF81301">
    <property type="entry name" value="Nucleotidyltransferase"/>
    <property type="match status" value="1"/>
</dbReference>
<protein>
    <recommendedName>
        <fullName evidence="3">RelA/SpoT domain-containing protein</fullName>
    </recommendedName>
</protein>
<dbReference type="InterPro" id="IPR012675">
    <property type="entry name" value="Beta-grasp_dom_sf"/>
</dbReference>
<dbReference type="CDD" id="cd05399">
    <property type="entry name" value="NT_Rel-Spo_like"/>
    <property type="match status" value="1"/>
</dbReference>
<evidence type="ECO:0000313" key="5">
    <source>
        <dbReference type="Proteomes" id="UP000095200"/>
    </source>
</evidence>
<dbReference type="Pfam" id="PF13328">
    <property type="entry name" value="HD_4"/>
    <property type="match status" value="1"/>
</dbReference>
<proteinExistence type="predicted"/>
<dbReference type="Gene3D" id="3.30.460.10">
    <property type="entry name" value="Beta Polymerase, domain 2"/>
    <property type="match status" value="1"/>
</dbReference>
<comment type="caution">
    <text evidence="4">The sequence shown here is derived from an EMBL/GenBank/DDBJ whole genome shotgun (WGS) entry which is preliminary data.</text>
</comment>
<dbReference type="Gene3D" id="1.10.3210.10">
    <property type="entry name" value="Hypothetical protein af1432"/>
    <property type="match status" value="1"/>
</dbReference>
<dbReference type="Pfam" id="PF04607">
    <property type="entry name" value="RelA_SpoT"/>
    <property type="match status" value="1"/>
</dbReference>
<sequence>MAAGLGEPRALAGICNMNMSERFFGYCGHMKQEMAKSTGDSGFLEQVRQSFNTADADLVGRAHALARSRLQDQGVGLQAACLLLEQQADAISIASALLAPLVWQGLIDSTDIEKRFGVDVADTLEDLLPSAIHHGGSGTHPSREDIQSLLTVIRGTPRRALLLIVFRLLTLEQAVSPFSDSLQGLARETLDLLLPIANRLGLGALQRRLEDACFRIVDTPHYERLEQRVAPIRAEDDKCLHLLMIGVQRLLANNHIPCRVQGRTKSLYSIHRKIQRTGKSLDAIMDRVGVRVIVSSVPECYAVLGLLHAHFKPIPGTFDDYIGLPKNNGYQSLHTCVYPIREISHKPIEFQVRTELMHLEAEHGTAAHWRYKNGQGMIRDQQQTQWMHSLVVQHREAPSSEAFIRRLHHQVFKDHLVVFGNGGRIVRLEERATVQDYLKIINARLPRNNVVKVNGRVVTLDCPLRDGDSIEVPTDGDAKDARRETMRAKQSRAALTGSLSVFPLEKSPEAEE</sequence>
<name>A0A194AJW7_9BACT</name>
<feature type="compositionally biased region" description="Basic and acidic residues" evidence="2">
    <location>
        <begin position="476"/>
        <end position="487"/>
    </location>
</feature>
<evidence type="ECO:0000259" key="3">
    <source>
        <dbReference type="SMART" id="SM00954"/>
    </source>
</evidence>
<dbReference type="PANTHER" id="PTHR21262">
    <property type="entry name" value="GUANOSINE-3',5'-BIS DIPHOSPHATE 3'-PYROPHOSPHOHYDROLASE"/>
    <property type="match status" value="1"/>
</dbReference>
<dbReference type="InterPro" id="IPR016155">
    <property type="entry name" value="Mopterin_synth/thiamin_S_b"/>
</dbReference>
<reference evidence="5" key="1">
    <citation type="submission" date="2016-06" db="EMBL/GenBank/DDBJ databases">
        <title>Draft genome sequence of Desulfoplanes formicivorans strain Pf12B.</title>
        <authorList>
            <person name="Watanabe M."/>
            <person name="Kojima H."/>
            <person name="Fukui M."/>
        </authorList>
    </citation>
    <scope>NUCLEOTIDE SEQUENCE [LARGE SCALE GENOMIC DNA]</scope>
    <source>
        <strain evidence="5">Pf12B</strain>
    </source>
</reference>
<evidence type="ECO:0000256" key="2">
    <source>
        <dbReference type="SAM" id="MobiDB-lite"/>
    </source>
</evidence>
<evidence type="ECO:0000313" key="4">
    <source>
        <dbReference type="EMBL" id="GAU09019.1"/>
    </source>
</evidence>
<dbReference type="EMBL" id="BDFE01000016">
    <property type="protein sequence ID" value="GAU09019.1"/>
    <property type="molecule type" value="Genomic_DNA"/>
</dbReference>
<dbReference type="InterPro" id="IPR007685">
    <property type="entry name" value="RelA_SpoT"/>
</dbReference>
<accession>A0A194AJW7</accession>
<dbReference type="GO" id="GO:0015969">
    <property type="term" value="P:guanosine tetraphosphate metabolic process"/>
    <property type="evidence" value="ECO:0007669"/>
    <property type="project" value="InterPro"/>
</dbReference>
<feature type="region of interest" description="Disordered" evidence="2">
    <location>
        <begin position="468"/>
        <end position="492"/>
    </location>
</feature>
<dbReference type="Gene3D" id="3.10.20.30">
    <property type="match status" value="1"/>
</dbReference>
<feature type="domain" description="RelA/SpoT" evidence="3">
    <location>
        <begin position="262"/>
        <end position="375"/>
    </location>
</feature>
<organism evidence="4 5">
    <name type="scientific">Desulfoplanes formicivorans</name>
    <dbReference type="NCBI Taxonomy" id="1592317"/>
    <lineage>
        <taxon>Bacteria</taxon>
        <taxon>Pseudomonadati</taxon>
        <taxon>Thermodesulfobacteriota</taxon>
        <taxon>Desulfovibrionia</taxon>
        <taxon>Desulfovibrionales</taxon>
        <taxon>Desulfoplanaceae</taxon>
        <taxon>Desulfoplanes</taxon>
    </lineage>
</organism>
<keyword evidence="1" id="KW-0694">RNA-binding</keyword>
<dbReference type="PROSITE" id="PS50889">
    <property type="entry name" value="S4"/>
    <property type="match status" value="1"/>
</dbReference>
<keyword evidence="5" id="KW-1185">Reference proteome</keyword>
<gene>
    <name evidence="4" type="ORF">DPF_1739</name>
</gene>
<dbReference type="Proteomes" id="UP000095200">
    <property type="component" value="Unassembled WGS sequence"/>
</dbReference>
<dbReference type="InterPro" id="IPR043519">
    <property type="entry name" value="NT_sf"/>
</dbReference>
<dbReference type="SUPFAM" id="SSF54285">
    <property type="entry name" value="MoaD/ThiS"/>
    <property type="match status" value="1"/>
</dbReference>